<dbReference type="PROSITE" id="PS51725">
    <property type="entry name" value="ABM"/>
    <property type="match status" value="1"/>
</dbReference>
<dbReference type="EMBL" id="MSFO01000002">
    <property type="protein sequence ID" value="PLB52360.1"/>
    <property type="molecule type" value="Genomic_DNA"/>
</dbReference>
<feature type="domain" description="ABM" evidence="1">
    <location>
        <begin position="5"/>
        <end position="93"/>
    </location>
</feature>
<name>A0A2I2GHK2_9EURO</name>
<evidence type="ECO:0000313" key="3">
    <source>
        <dbReference type="Proteomes" id="UP000234275"/>
    </source>
</evidence>
<evidence type="ECO:0000313" key="2">
    <source>
        <dbReference type="EMBL" id="PLB52360.1"/>
    </source>
</evidence>
<dbReference type="GeneID" id="36559794"/>
<dbReference type="Proteomes" id="UP000234275">
    <property type="component" value="Unassembled WGS sequence"/>
</dbReference>
<gene>
    <name evidence="2" type="ORF">P170DRAFT_462325</name>
</gene>
<comment type="caution">
    <text evidence="2">The sequence shown here is derived from an EMBL/GenBank/DDBJ whole genome shotgun (WGS) entry which is preliminary data.</text>
</comment>
<dbReference type="STRING" id="1392250.A0A2I2GHK2"/>
<sequence length="107" mass="12125">MSDEVNVVAIMYPKAGKHDELASHLAELSRQVQANEPDTLIYYAFSINNGSEIMVVERYRDHEALQIHLLGPYFQQFGERASGLMERPYDVKVGNGILDRSTSVLRI</sequence>
<dbReference type="InterPro" id="IPR011008">
    <property type="entry name" value="Dimeric_a/b-barrel"/>
</dbReference>
<reference evidence="2 3" key="1">
    <citation type="submission" date="2016-12" db="EMBL/GenBank/DDBJ databases">
        <title>The genomes of Aspergillus section Nigri reveals drivers in fungal speciation.</title>
        <authorList>
            <consortium name="DOE Joint Genome Institute"/>
            <person name="Vesth T.C."/>
            <person name="Nybo J."/>
            <person name="Theobald S."/>
            <person name="Brandl J."/>
            <person name="Frisvad J.C."/>
            <person name="Nielsen K.F."/>
            <person name="Lyhne E.K."/>
            <person name="Kogle M.E."/>
            <person name="Kuo A."/>
            <person name="Riley R."/>
            <person name="Clum A."/>
            <person name="Nolan M."/>
            <person name="Lipzen A."/>
            <person name="Salamov A."/>
            <person name="Henrissat B."/>
            <person name="Wiebenga A."/>
            <person name="De Vries R.P."/>
            <person name="Grigoriev I.V."/>
            <person name="Mortensen U.H."/>
            <person name="Andersen M.R."/>
            <person name="Baker S.E."/>
        </authorList>
    </citation>
    <scope>NUCLEOTIDE SEQUENCE [LARGE SCALE GENOMIC DNA]</scope>
    <source>
        <strain evidence="2 3">IBT 23096</strain>
    </source>
</reference>
<dbReference type="InterPro" id="IPR007138">
    <property type="entry name" value="ABM_dom"/>
</dbReference>
<proteinExistence type="predicted"/>
<dbReference type="VEuPathDB" id="FungiDB:P170DRAFT_462325"/>
<dbReference type="SUPFAM" id="SSF54909">
    <property type="entry name" value="Dimeric alpha+beta barrel"/>
    <property type="match status" value="1"/>
</dbReference>
<dbReference type="PANTHER" id="PTHR40624">
    <property type="entry name" value="BIOSYNTHESIS MONOOXYGENASE, PUTATIVE (AFU_ORTHOLOGUE AFUA_1G12025)-RELATED"/>
    <property type="match status" value="1"/>
</dbReference>
<dbReference type="Pfam" id="PF03992">
    <property type="entry name" value="ABM"/>
    <property type="match status" value="1"/>
</dbReference>
<organism evidence="2 3">
    <name type="scientific">Aspergillus steynii IBT 23096</name>
    <dbReference type="NCBI Taxonomy" id="1392250"/>
    <lineage>
        <taxon>Eukaryota</taxon>
        <taxon>Fungi</taxon>
        <taxon>Dikarya</taxon>
        <taxon>Ascomycota</taxon>
        <taxon>Pezizomycotina</taxon>
        <taxon>Eurotiomycetes</taxon>
        <taxon>Eurotiomycetidae</taxon>
        <taxon>Eurotiales</taxon>
        <taxon>Aspergillaceae</taxon>
        <taxon>Aspergillus</taxon>
        <taxon>Aspergillus subgen. Circumdati</taxon>
    </lineage>
</organism>
<dbReference type="AlphaFoldDB" id="A0A2I2GHK2"/>
<accession>A0A2I2GHK2</accession>
<dbReference type="Gene3D" id="3.30.70.100">
    <property type="match status" value="1"/>
</dbReference>
<dbReference type="RefSeq" id="XP_024707662.1">
    <property type="nucleotide sequence ID" value="XM_024852096.1"/>
</dbReference>
<keyword evidence="3" id="KW-1185">Reference proteome</keyword>
<protein>
    <recommendedName>
        <fullName evidence="1">ABM domain-containing protein</fullName>
    </recommendedName>
</protein>
<dbReference type="OrthoDB" id="10011777at2759"/>
<evidence type="ECO:0000259" key="1">
    <source>
        <dbReference type="PROSITE" id="PS51725"/>
    </source>
</evidence>
<dbReference type="PANTHER" id="PTHR40624:SF1">
    <property type="entry name" value="BIOSYNTHESIS MONOOXYGENASE, PUTATIVE (AFU_ORTHOLOGUE AFUA_1G12025)-RELATED"/>
    <property type="match status" value="1"/>
</dbReference>